<comment type="caution">
    <text evidence="1">The sequence shown here is derived from an EMBL/GenBank/DDBJ whole genome shotgun (WGS) entry which is preliminary data.</text>
</comment>
<organism evidence="1 2">
    <name type="scientific">Trichonephila clavata</name>
    <name type="common">Joro spider</name>
    <name type="synonym">Nephila clavata</name>
    <dbReference type="NCBI Taxonomy" id="2740835"/>
    <lineage>
        <taxon>Eukaryota</taxon>
        <taxon>Metazoa</taxon>
        <taxon>Ecdysozoa</taxon>
        <taxon>Arthropoda</taxon>
        <taxon>Chelicerata</taxon>
        <taxon>Arachnida</taxon>
        <taxon>Araneae</taxon>
        <taxon>Araneomorphae</taxon>
        <taxon>Entelegynae</taxon>
        <taxon>Araneoidea</taxon>
        <taxon>Nephilidae</taxon>
        <taxon>Trichonephila</taxon>
    </lineage>
</organism>
<reference evidence="1" key="1">
    <citation type="submission" date="2020-07" db="EMBL/GenBank/DDBJ databases">
        <title>Multicomponent nature underlies the extraordinary mechanical properties of spider dragline silk.</title>
        <authorList>
            <person name="Kono N."/>
            <person name="Nakamura H."/>
            <person name="Mori M."/>
            <person name="Yoshida Y."/>
            <person name="Ohtoshi R."/>
            <person name="Malay A.D."/>
            <person name="Moran D.A.P."/>
            <person name="Tomita M."/>
            <person name="Numata K."/>
            <person name="Arakawa K."/>
        </authorList>
    </citation>
    <scope>NUCLEOTIDE SEQUENCE</scope>
</reference>
<protein>
    <submittedName>
        <fullName evidence="1">Uncharacterized protein</fullName>
    </submittedName>
</protein>
<name>A0A8X6H1H9_TRICU</name>
<evidence type="ECO:0000313" key="1">
    <source>
        <dbReference type="EMBL" id="GFR14789.1"/>
    </source>
</evidence>
<dbReference type="AlphaFoldDB" id="A0A8X6H1H9"/>
<proteinExistence type="predicted"/>
<dbReference type="EMBL" id="BMAO01037023">
    <property type="protein sequence ID" value="GFR14789.1"/>
    <property type="molecule type" value="Genomic_DNA"/>
</dbReference>
<sequence length="89" mass="10487">MAGRWSRINSLEDSGWFRPSNEIFYPKDCPSLTCKTPIMKYQRKCSTLFSVSPAKLYWSTQKRPVRFKRKTHRLLILSFWLDPIDGSAD</sequence>
<gene>
    <name evidence="1" type="ORF">TNCT_54201</name>
</gene>
<evidence type="ECO:0000313" key="2">
    <source>
        <dbReference type="Proteomes" id="UP000887116"/>
    </source>
</evidence>
<keyword evidence="2" id="KW-1185">Reference proteome</keyword>
<accession>A0A8X6H1H9</accession>
<dbReference type="Proteomes" id="UP000887116">
    <property type="component" value="Unassembled WGS sequence"/>
</dbReference>